<evidence type="ECO:0000313" key="1">
    <source>
        <dbReference type="EMBL" id="SPC96299.1"/>
    </source>
</evidence>
<gene>
    <name evidence="1" type="ORF">FSB_LOCUS24181</name>
</gene>
<dbReference type="EMBL" id="OIVN01001657">
    <property type="protein sequence ID" value="SPC96299.1"/>
    <property type="molecule type" value="Genomic_DNA"/>
</dbReference>
<dbReference type="AlphaFoldDB" id="A0A2N9GAB5"/>
<accession>A0A2N9GAB5</accession>
<organism evidence="1">
    <name type="scientific">Fagus sylvatica</name>
    <name type="common">Beechnut</name>
    <dbReference type="NCBI Taxonomy" id="28930"/>
    <lineage>
        <taxon>Eukaryota</taxon>
        <taxon>Viridiplantae</taxon>
        <taxon>Streptophyta</taxon>
        <taxon>Embryophyta</taxon>
        <taxon>Tracheophyta</taxon>
        <taxon>Spermatophyta</taxon>
        <taxon>Magnoliopsida</taxon>
        <taxon>eudicotyledons</taxon>
        <taxon>Gunneridae</taxon>
        <taxon>Pentapetalae</taxon>
        <taxon>rosids</taxon>
        <taxon>fabids</taxon>
        <taxon>Fagales</taxon>
        <taxon>Fagaceae</taxon>
        <taxon>Fagus</taxon>
    </lineage>
</organism>
<proteinExistence type="predicted"/>
<protein>
    <submittedName>
        <fullName evidence="1">Uncharacterized protein</fullName>
    </submittedName>
</protein>
<sequence>MDGGIGRIRCPLFQRVHVWTTIGITGRNFFVGVCWVAKREGKAICFGDLVPADCVLCRLLKELFTLAFPAINTWKLLRDRMASEGSSWHQVRPEELPIGLSDREVGGNSFDETPSVSGSSKGNGIPDLDERACSSKYDDVAFYEAEFQYWFEIPPVALYEGIVRSSMPFTCKGEDSLTVDEFLYYYKPYQIAVSLGFWTLNNRQKGMKLVTSLPTTNREWKDDYVFICGENWKGLPWEKKDDSFVRVHRAWGTPLTSGVVLHHRDHYYTNFIQPEVLALYSFDPEPNETVLSLQITNQRRMATAKLNKDKLKRMIGQKEAMPVNLGKKRLGDSASKLVSDEIMVRPPMIPESTPFVQIPTTSVKVIESAEIPSSSKVVDKAPTLALDPSLALRRVKSAVTKEDMDEYRKLNTDVVKPAPAHSLMKGLTEAMVIANRCMHWEDGIVKLKSQLTDTMDANKTSSSTTAELTREKNILTDELTRVGIESLMKDEELRRTTESYGKALDQLKALSEQLEPARLKSISHPMLVMTTIPNDDFVASVEERNEAVASVDPQLTDDATT</sequence>
<name>A0A2N9GAB5_FAGSY</name>
<reference evidence="1" key="1">
    <citation type="submission" date="2018-02" db="EMBL/GenBank/DDBJ databases">
        <authorList>
            <person name="Cohen D.B."/>
            <person name="Kent A.D."/>
        </authorList>
    </citation>
    <scope>NUCLEOTIDE SEQUENCE</scope>
</reference>